<dbReference type="GO" id="GO:0030255">
    <property type="term" value="P:protein secretion by the type IV secretion system"/>
    <property type="evidence" value="ECO:0007669"/>
    <property type="project" value="InterPro"/>
</dbReference>
<evidence type="ECO:0000313" key="8">
    <source>
        <dbReference type="Proteomes" id="UP000249135"/>
    </source>
</evidence>
<gene>
    <name evidence="7" type="ORF">DI563_02250</name>
</gene>
<feature type="region of interest" description="Disordered" evidence="5">
    <location>
        <begin position="330"/>
        <end position="350"/>
    </location>
</feature>
<keyword evidence="2 6" id="KW-0812">Transmembrane</keyword>
<comment type="caution">
    <text evidence="7">The sequence shown here is derived from an EMBL/GenBank/DDBJ whole genome shotgun (WGS) entry which is preliminary data.</text>
</comment>
<evidence type="ECO:0000256" key="4">
    <source>
        <dbReference type="ARBA" id="ARBA00023136"/>
    </source>
</evidence>
<feature type="transmembrane region" description="Helical" evidence="6">
    <location>
        <begin position="228"/>
        <end position="249"/>
    </location>
</feature>
<dbReference type="Pfam" id="PF04610">
    <property type="entry name" value="TrbL"/>
    <property type="match status" value="1"/>
</dbReference>
<feature type="transmembrane region" description="Helical" evidence="6">
    <location>
        <begin position="255"/>
        <end position="279"/>
    </location>
</feature>
<proteinExistence type="predicted"/>
<evidence type="ECO:0000256" key="5">
    <source>
        <dbReference type="SAM" id="MobiDB-lite"/>
    </source>
</evidence>
<keyword evidence="3 6" id="KW-1133">Transmembrane helix</keyword>
<evidence type="ECO:0000256" key="1">
    <source>
        <dbReference type="ARBA" id="ARBA00004141"/>
    </source>
</evidence>
<feature type="transmembrane region" description="Helical" evidence="6">
    <location>
        <begin position="134"/>
        <end position="156"/>
    </location>
</feature>
<evidence type="ECO:0000313" key="7">
    <source>
        <dbReference type="EMBL" id="PZQ77881.1"/>
    </source>
</evidence>
<protein>
    <submittedName>
        <fullName evidence="7">Conjugal transfer protein TrbL</fullName>
    </submittedName>
</protein>
<feature type="transmembrane region" description="Helical" evidence="6">
    <location>
        <begin position="195"/>
        <end position="216"/>
    </location>
</feature>
<dbReference type="Proteomes" id="UP000249135">
    <property type="component" value="Unassembled WGS sequence"/>
</dbReference>
<keyword evidence="4 6" id="KW-0472">Membrane</keyword>
<dbReference type="InterPro" id="IPR007688">
    <property type="entry name" value="Conjugal_tfr_TrbL/VirB6"/>
</dbReference>
<feature type="transmembrane region" description="Helical" evidence="6">
    <location>
        <begin position="23"/>
        <end position="43"/>
    </location>
</feature>
<name>A0A2W5QH67_VARPD</name>
<sequence length="350" mass="37580">MFFQQFWTWLTSQLTDYIASKSAAVAGAIEPSAVTLATIYVMMWGYLSLTGRIQEPIWEGVKRILFIAIVLGVGIRLWMFNAVLVDTFFKAPGQLAAVITGSSDPVTVIDTIWDKGGSVASNLWNKGGVLNGDFGFYLAGAIVYLIMGGVSVYALFLLALSKLALALILAIGPVFICLLLFETTRRFFEAWIAQLANYALIAVLSTLVATLMLKVVSSYATQTAARGAAIVTVDALNMILCAALVLLIMRQVMPIASGLASGIALSSFGVVSGMAQWALGGAKRSTYEFSRGVIDGARREPGSRWDSFRRLAGNRVGAGLSSAARAITPNRRGGTVIPREQVMPNPTHRQ</sequence>
<evidence type="ECO:0000256" key="2">
    <source>
        <dbReference type="ARBA" id="ARBA00022692"/>
    </source>
</evidence>
<evidence type="ECO:0000256" key="3">
    <source>
        <dbReference type="ARBA" id="ARBA00022989"/>
    </source>
</evidence>
<evidence type="ECO:0000256" key="6">
    <source>
        <dbReference type="SAM" id="Phobius"/>
    </source>
</evidence>
<comment type="subcellular location">
    <subcellularLocation>
        <location evidence="1">Membrane</location>
        <topology evidence="1">Multi-pass membrane protein</topology>
    </subcellularLocation>
</comment>
<accession>A0A2W5QH67</accession>
<reference evidence="7 8" key="1">
    <citation type="submission" date="2017-08" db="EMBL/GenBank/DDBJ databases">
        <title>Infants hospitalized years apart are colonized by the same room-sourced microbial strains.</title>
        <authorList>
            <person name="Brooks B."/>
            <person name="Olm M.R."/>
            <person name="Firek B.A."/>
            <person name="Baker R."/>
            <person name="Thomas B.C."/>
            <person name="Morowitz M.J."/>
            <person name="Banfield J.F."/>
        </authorList>
    </citation>
    <scope>NUCLEOTIDE SEQUENCE [LARGE SCALE GENOMIC DNA]</scope>
    <source>
        <strain evidence="7">S2_005_003_R2_41</strain>
    </source>
</reference>
<organism evidence="7 8">
    <name type="scientific">Variovorax paradoxus</name>
    <dbReference type="NCBI Taxonomy" id="34073"/>
    <lineage>
        <taxon>Bacteria</taxon>
        <taxon>Pseudomonadati</taxon>
        <taxon>Pseudomonadota</taxon>
        <taxon>Betaproteobacteria</taxon>
        <taxon>Burkholderiales</taxon>
        <taxon>Comamonadaceae</taxon>
        <taxon>Variovorax</taxon>
    </lineage>
</organism>
<feature type="transmembrane region" description="Helical" evidence="6">
    <location>
        <begin position="64"/>
        <end position="85"/>
    </location>
</feature>
<dbReference type="EMBL" id="QFPP01000008">
    <property type="protein sequence ID" value="PZQ77881.1"/>
    <property type="molecule type" value="Genomic_DNA"/>
</dbReference>
<dbReference type="GO" id="GO:0016020">
    <property type="term" value="C:membrane"/>
    <property type="evidence" value="ECO:0007669"/>
    <property type="project" value="UniProtKB-SubCell"/>
</dbReference>
<feature type="transmembrane region" description="Helical" evidence="6">
    <location>
        <begin position="163"/>
        <end position="183"/>
    </location>
</feature>
<dbReference type="AlphaFoldDB" id="A0A2W5QH67"/>